<comment type="caution">
    <text evidence="1">The sequence shown here is derived from an EMBL/GenBank/DDBJ whole genome shotgun (WGS) entry which is preliminary data.</text>
</comment>
<proteinExistence type="predicted"/>
<protein>
    <submittedName>
        <fullName evidence="1">Uncharacterized protein</fullName>
    </submittedName>
</protein>
<evidence type="ECO:0000313" key="2">
    <source>
        <dbReference type="Proteomes" id="UP001164539"/>
    </source>
</evidence>
<accession>A0ACC1WU76</accession>
<gene>
    <name evidence="1" type="ORF">OWV82_022503</name>
</gene>
<name>A0ACC1WU76_MELAZ</name>
<dbReference type="EMBL" id="CM051406">
    <property type="protein sequence ID" value="KAJ4702446.1"/>
    <property type="molecule type" value="Genomic_DNA"/>
</dbReference>
<reference evidence="1 2" key="1">
    <citation type="journal article" date="2023" name="Science">
        <title>Complex scaffold remodeling in plant triterpene biosynthesis.</title>
        <authorList>
            <person name="De La Pena R."/>
            <person name="Hodgson H."/>
            <person name="Liu J.C."/>
            <person name="Stephenson M.J."/>
            <person name="Martin A.C."/>
            <person name="Owen C."/>
            <person name="Harkess A."/>
            <person name="Leebens-Mack J."/>
            <person name="Jimenez L.E."/>
            <person name="Osbourn A."/>
            <person name="Sattely E.S."/>
        </authorList>
    </citation>
    <scope>NUCLEOTIDE SEQUENCE [LARGE SCALE GENOMIC DNA]</scope>
    <source>
        <strain evidence="2">cv. JPN11</strain>
        <tissue evidence="1">Leaf</tissue>
    </source>
</reference>
<evidence type="ECO:0000313" key="1">
    <source>
        <dbReference type="EMBL" id="KAJ4702446.1"/>
    </source>
</evidence>
<sequence length="160" mass="18151">MVVAQLCVRTVSGFNATLTAQANACRRLLFNSLGGSLSEQLRFTTKRCRSITCKSTNYTDDYSQYLPVPANEHKRVLAERNQLREEVARKSKEIDKLTKAIHEALNNLSIVAEYPKENTSKNSSQSRKRKAESDIDFDREKKRQKCGDISATIDGYLDDE</sequence>
<dbReference type="Proteomes" id="UP001164539">
    <property type="component" value="Chromosome 13"/>
</dbReference>
<keyword evidence="2" id="KW-1185">Reference proteome</keyword>
<organism evidence="1 2">
    <name type="scientific">Melia azedarach</name>
    <name type="common">Chinaberry tree</name>
    <dbReference type="NCBI Taxonomy" id="155640"/>
    <lineage>
        <taxon>Eukaryota</taxon>
        <taxon>Viridiplantae</taxon>
        <taxon>Streptophyta</taxon>
        <taxon>Embryophyta</taxon>
        <taxon>Tracheophyta</taxon>
        <taxon>Spermatophyta</taxon>
        <taxon>Magnoliopsida</taxon>
        <taxon>eudicotyledons</taxon>
        <taxon>Gunneridae</taxon>
        <taxon>Pentapetalae</taxon>
        <taxon>rosids</taxon>
        <taxon>malvids</taxon>
        <taxon>Sapindales</taxon>
        <taxon>Meliaceae</taxon>
        <taxon>Melia</taxon>
    </lineage>
</organism>